<dbReference type="Gene3D" id="1.25.40.10">
    <property type="entry name" value="Tetratricopeptide repeat domain"/>
    <property type="match status" value="1"/>
</dbReference>
<feature type="compositionally biased region" description="Low complexity" evidence="1">
    <location>
        <begin position="395"/>
        <end position="404"/>
    </location>
</feature>
<protein>
    <recommendedName>
        <fullName evidence="4">Tetratricopeptide repeat protein</fullName>
    </recommendedName>
</protein>
<gene>
    <name evidence="2" type="ORF">ADK34_06200</name>
</gene>
<dbReference type="InterPro" id="IPR011990">
    <property type="entry name" value="TPR-like_helical_dom_sf"/>
</dbReference>
<sequence>MTTMTSEEIRRGLAENARAPYGAARNVHAETLGAAAEATGDRQLFRAALVCQIEAYEYSAERTKMVVPFARLLQEYDRDPGSFASHEVHRLFWRFKWVAGRIVESPEIPLTAVDGWLTDMERRYRLAGYSERAVRQAEFHLADAIGDEARTERAITGWAAADRDAMSDCHACEINTQGWYWARKGDDAKAIEVWQPVLADGMSCMEEPHRVLAHALLPLVRLGRTDEARSYHLRGYRMARGKESLLRSVGEHIEFCALTGNESRGLEILAEHAAHLGPLADVESQMEFSGGVLVLLRRLTDLGHGDRPTVSYAGTHRTARELYDLLYGEATDIAARFDARNGTSLVSQRLVDRIARRPVTDTLPLGVRNVRLVSAALPAPRPGQDAGVQDDRAARGAAPAPAEPDFPALLAHARTARQQGHPSADRLWAEVAELAAAGGEATTDADPELAADLLAHRAVLAAQAEDPKAADLYVEAAAAYRAAGHLGRAAHAELGVAGCAARHGAEPEEIRALLAAATEAARELDDTDPERTRRLLAAELATLRIGTHLSERAADEAAPPSGTAHLGAALARLVAEHGDEPAARTAGAGGIADLIADSEVTLARLALEEHDLDRAGILLASAAGRLIAADQPWDAVEPLALRASVLAAHGDLAAAESEARAALGHAAELTDGAEQAGVRLTLADVLLRQGRDGAQEAVLHALDATHWLDQAGLEATAGARARLLLARAYAAAERTAEAAEVLQSALPDLLEQGEPEGVQAREMLGGLLRELHDPHAAAEQYLLAAETAKGWDEPGFEAGLAHSAGEALAAARLTREAEAAYERSLELWRRTGGNPTAEARLLRSLAWLAVDDESTEDGPVRARALMEQAASVVDGSDEPALRYEQAQTWQQLARLLQDTLPEDRHEHEDEESGAGEAEATTSSEARAIREQVVTLLDRAAGLYATFGTDALAERFQCLAYAAWTEEELGRAEDAVARMTACVAELGSYEGPEAAELTARAQGVLHALT</sequence>
<dbReference type="PATRIC" id="fig|1938.6.peg.1361"/>
<evidence type="ECO:0000313" key="3">
    <source>
        <dbReference type="Proteomes" id="UP000037023"/>
    </source>
</evidence>
<dbReference type="SUPFAM" id="SSF48452">
    <property type="entry name" value="TPR-like"/>
    <property type="match status" value="1"/>
</dbReference>
<comment type="caution">
    <text evidence="2">The sequence shown here is derived from an EMBL/GenBank/DDBJ whole genome shotgun (WGS) entry which is preliminary data.</text>
</comment>
<accession>A0A0L8L9M1</accession>
<dbReference type="AlphaFoldDB" id="A0A0L8L9M1"/>
<reference evidence="2 3" key="1">
    <citation type="submission" date="2015-06" db="EMBL/GenBank/DDBJ databases">
        <authorList>
            <person name="Hoefler B.C."/>
            <person name="Straight P.D."/>
        </authorList>
    </citation>
    <scope>NUCLEOTIDE SEQUENCE [LARGE SCALE GENOMIC DNA]</scope>
    <source>
        <strain evidence="2 3">NRRL 3427</strain>
    </source>
</reference>
<dbReference type="OrthoDB" id="56388at2"/>
<dbReference type="RefSeq" id="WP_033202686.1">
    <property type="nucleotide sequence ID" value="NZ_LGUP01000036.1"/>
</dbReference>
<evidence type="ECO:0000256" key="1">
    <source>
        <dbReference type="SAM" id="MobiDB-lite"/>
    </source>
</evidence>
<name>A0A0L8L9M1_STRVR</name>
<evidence type="ECO:0000313" key="2">
    <source>
        <dbReference type="EMBL" id="KOG34898.1"/>
    </source>
</evidence>
<feature type="region of interest" description="Disordered" evidence="1">
    <location>
        <begin position="903"/>
        <end position="923"/>
    </location>
</feature>
<dbReference type="EMBL" id="LGUP01000036">
    <property type="protein sequence ID" value="KOG34898.1"/>
    <property type="molecule type" value="Genomic_DNA"/>
</dbReference>
<proteinExistence type="predicted"/>
<dbReference type="Proteomes" id="UP000037023">
    <property type="component" value="Unassembled WGS sequence"/>
</dbReference>
<organism evidence="2 3">
    <name type="scientific">Streptomyces viridochromogenes</name>
    <dbReference type="NCBI Taxonomy" id="1938"/>
    <lineage>
        <taxon>Bacteria</taxon>
        <taxon>Bacillati</taxon>
        <taxon>Actinomycetota</taxon>
        <taxon>Actinomycetes</taxon>
        <taxon>Kitasatosporales</taxon>
        <taxon>Streptomycetaceae</taxon>
        <taxon>Streptomyces</taxon>
    </lineage>
</organism>
<feature type="region of interest" description="Disordered" evidence="1">
    <location>
        <begin position="378"/>
        <end position="404"/>
    </location>
</feature>
<feature type="compositionally biased region" description="Low complexity" evidence="1">
    <location>
        <begin position="914"/>
        <end position="923"/>
    </location>
</feature>
<evidence type="ECO:0008006" key="4">
    <source>
        <dbReference type="Google" id="ProtNLM"/>
    </source>
</evidence>